<dbReference type="InterPro" id="IPR036812">
    <property type="entry name" value="NAD(P)_OxRdtase_dom_sf"/>
</dbReference>
<keyword evidence="6" id="KW-1185">Reference proteome</keyword>
<evidence type="ECO:0000259" key="4">
    <source>
        <dbReference type="Pfam" id="PF00248"/>
    </source>
</evidence>
<dbReference type="PANTHER" id="PTHR43827:SF3">
    <property type="entry name" value="NADP-DEPENDENT OXIDOREDUCTASE DOMAIN-CONTAINING PROTEIN"/>
    <property type="match status" value="1"/>
</dbReference>
<sequence>MAYPKIIYGTAWKESKTTDLVVAAIQQGFRAIDTAGQPKHYKEDLVGAALKKMYDQGFKREDFYIQTKFTPLSGHDLSKPIPYTKDAPIPQQISQSFASSLRNLHADTLDAYILHGPFPRPEQTLEAWLSLARLRAEGKVRLIGISNIYDVASVRALHEASGEKVDIVQNRWYQGNGWNADVWQYCVKNGIVFQSFWTLSSSPRLLAHHAVETLAHTKGCTPQQVVFKLCQTSGITPLAGSTSTEHMRHGLEVQELDFSDEESATLLEQLRHFVLSGGRNYA</sequence>
<dbReference type="Proteomes" id="UP000077266">
    <property type="component" value="Unassembled WGS sequence"/>
</dbReference>
<evidence type="ECO:0000313" key="6">
    <source>
        <dbReference type="Proteomes" id="UP000077266"/>
    </source>
</evidence>
<dbReference type="AlphaFoldDB" id="A0A165PWL2"/>
<dbReference type="Gene3D" id="3.20.20.100">
    <property type="entry name" value="NADP-dependent oxidoreductase domain"/>
    <property type="match status" value="1"/>
</dbReference>
<dbReference type="EMBL" id="KV425886">
    <property type="protein sequence ID" value="KZW02763.1"/>
    <property type="molecule type" value="Genomic_DNA"/>
</dbReference>
<dbReference type="CDD" id="cd19071">
    <property type="entry name" value="AKR_AKR1-5-like"/>
    <property type="match status" value="1"/>
</dbReference>
<proteinExistence type="inferred from homology"/>
<protein>
    <submittedName>
        <fullName evidence="5">Aldo/keto reductase</fullName>
    </submittedName>
</protein>
<evidence type="ECO:0000256" key="3">
    <source>
        <dbReference type="ARBA" id="ARBA00023002"/>
    </source>
</evidence>
<gene>
    <name evidence="5" type="ORF">EXIGLDRAFT_601400</name>
</gene>
<reference evidence="5 6" key="1">
    <citation type="journal article" date="2016" name="Mol. Biol. Evol.">
        <title>Comparative Genomics of Early-Diverging Mushroom-Forming Fungi Provides Insights into the Origins of Lignocellulose Decay Capabilities.</title>
        <authorList>
            <person name="Nagy L.G."/>
            <person name="Riley R."/>
            <person name="Tritt A."/>
            <person name="Adam C."/>
            <person name="Daum C."/>
            <person name="Floudas D."/>
            <person name="Sun H."/>
            <person name="Yadav J.S."/>
            <person name="Pangilinan J."/>
            <person name="Larsson K.H."/>
            <person name="Matsuura K."/>
            <person name="Barry K."/>
            <person name="Labutti K."/>
            <person name="Kuo R."/>
            <person name="Ohm R.A."/>
            <person name="Bhattacharya S.S."/>
            <person name="Shirouzu T."/>
            <person name="Yoshinaga Y."/>
            <person name="Martin F.M."/>
            <person name="Grigoriev I.V."/>
            <person name="Hibbett D.S."/>
        </authorList>
    </citation>
    <scope>NUCLEOTIDE SEQUENCE [LARGE SCALE GENOMIC DNA]</scope>
    <source>
        <strain evidence="5 6">HHB12029</strain>
    </source>
</reference>
<evidence type="ECO:0000256" key="2">
    <source>
        <dbReference type="ARBA" id="ARBA00022857"/>
    </source>
</evidence>
<dbReference type="Pfam" id="PF00248">
    <property type="entry name" value="Aldo_ket_red"/>
    <property type="match status" value="1"/>
</dbReference>
<keyword evidence="2" id="KW-0521">NADP</keyword>
<dbReference type="InterPro" id="IPR023210">
    <property type="entry name" value="NADP_OxRdtase_dom"/>
</dbReference>
<name>A0A165PWL2_EXIGL</name>
<accession>A0A165PWL2</accession>
<dbReference type="InterPro" id="IPR020471">
    <property type="entry name" value="AKR"/>
</dbReference>
<comment type="similarity">
    <text evidence="1">Belongs to the aldo/keto reductase family.</text>
</comment>
<feature type="domain" description="NADP-dependent oxidoreductase" evidence="4">
    <location>
        <begin position="12"/>
        <end position="266"/>
    </location>
</feature>
<keyword evidence="3" id="KW-0560">Oxidoreductase</keyword>
<dbReference type="OrthoDB" id="5357513at2759"/>
<organism evidence="5 6">
    <name type="scientific">Exidia glandulosa HHB12029</name>
    <dbReference type="NCBI Taxonomy" id="1314781"/>
    <lineage>
        <taxon>Eukaryota</taxon>
        <taxon>Fungi</taxon>
        <taxon>Dikarya</taxon>
        <taxon>Basidiomycota</taxon>
        <taxon>Agaricomycotina</taxon>
        <taxon>Agaricomycetes</taxon>
        <taxon>Auriculariales</taxon>
        <taxon>Exidiaceae</taxon>
        <taxon>Exidia</taxon>
    </lineage>
</organism>
<evidence type="ECO:0000256" key="1">
    <source>
        <dbReference type="ARBA" id="ARBA00007905"/>
    </source>
</evidence>
<dbReference type="InParanoid" id="A0A165PWL2"/>
<dbReference type="SUPFAM" id="SSF51430">
    <property type="entry name" value="NAD(P)-linked oxidoreductase"/>
    <property type="match status" value="1"/>
</dbReference>
<dbReference type="PANTHER" id="PTHR43827">
    <property type="entry name" value="2,5-DIKETO-D-GLUCONIC ACID REDUCTASE"/>
    <property type="match status" value="1"/>
</dbReference>
<dbReference type="PRINTS" id="PR00069">
    <property type="entry name" value="ALDKETRDTASE"/>
</dbReference>
<dbReference type="STRING" id="1314781.A0A165PWL2"/>
<dbReference type="GO" id="GO:0016616">
    <property type="term" value="F:oxidoreductase activity, acting on the CH-OH group of donors, NAD or NADP as acceptor"/>
    <property type="evidence" value="ECO:0007669"/>
    <property type="project" value="UniProtKB-ARBA"/>
</dbReference>
<evidence type="ECO:0000313" key="5">
    <source>
        <dbReference type="EMBL" id="KZW02763.1"/>
    </source>
</evidence>